<keyword evidence="1" id="KW-1133">Transmembrane helix</keyword>
<dbReference type="Pfam" id="PF05656">
    <property type="entry name" value="DUF805"/>
    <property type="match status" value="1"/>
</dbReference>
<feature type="transmembrane region" description="Helical" evidence="1">
    <location>
        <begin position="92"/>
        <end position="117"/>
    </location>
</feature>
<keyword evidence="1" id="KW-0812">Transmembrane</keyword>
<accession>A0A7W4UZA2</accession>
<evidence type="ECO:0000313" key="2">
    <source>
        <dbReference type="EMBL" id="MBB2968974.1"/>
    </source>
</evidence>
<evidence type="ECO:0000313" key="3">
    <source>
        <dbReference type="Proteomes" id="UP000538196"/>
    </source>
</evidence>
<dbReference type="PANTHER" id="PTHR34980:SF2">
    <property type="entry name" value="INNER MEMBRANE PROTEIN YHAH-RELATED"/>
    <property type="match status" value="1"/>
</dbReference>
<feature type="transmembrane region" description="Helical" evidence="1">
    <location>
        <begin position="129"/>
        <end position="148"/>
    </location>
</feature>
<gene>
    <name evidence="2" type="ORF">FHX33_003756</name>
</gene>
<dbReference type="GO" id="GO:0005886">
    <property type="term" value="C:plasma membrane"/>
    <property type="evidence" value="ECO:0007669"/>
    <property type="project" value="TreeGrafter"/>
</dbReference>
<dbReference type="EMBL" id="JACHVP010000005">
    <property type="protein sequence ID" value="MBB2968974.1"/>
    <property type="molecule type" value="Genomic_DNA"/>
</dbReference>
<dbReference type="PANTHER" id="PTHR34980">
    <property type="entry name" value="INNER MEMBRANE PROTEIN-RELATED-RELATED"/>
    <property type="match status" value="1"/>
</dbReference>
<dbReference type="AlphaFoldDB" id="A0A7W4UZA2"/>
<dbReference type="RefSeq" id="WP_039921672.1">
    <property type="nucleotide sequence ID" value="NZ_JACHVP010000005.1"/>
</dbReference>
<dbReference type="InterPro" id="IPR008523">
    <property type="entry name" value="DUF805"/>
</dbReference>
<dbReference type="Proteomes" id="UP000538196">
    <property type="component" value="Unassembled WGS sequence"/>
</dbReference>
<comment type="caution">
    <text evidence="2">The sequence shown here is derived from an EMBL/GenBank/DDBJ whole genome shotgun (WGS) entry which is preliminary data.</text>
</comment>
<name>A0A7W4UZA2_LEIAQ</name>
<reference evidence="2 3" key="1">
    <citation type="submission" date="2020-08" db="EMBL/GenBank/DDBJ databases">
        <title>Sequencing the genomes of 1000 actinobacteria strains.</title>
        <authorList>
            <person name="Klenk H.-P."/>
        </authorList>
    </citation>
    <scope>NUCLEOTIDE SEQUENCE [LARGE SCALE GENOMIC DNA]</scope>
    <source>
        <strain evidence="2 3">DSM 20146</strain>
    </source>
</reference>
<protein>
    <submittedName>
        <fullName evidence="2">Uncharacterized membrane protein YhaH (DUF805 family)</fullName>
    </submittedName>
</protein>
<proteinExistence type="predicted"/>
<keyword evidence="3" id="KW-1185">Reference proteome</keyword>
<sequence length="162" mass="17505">MSYEQPAPPAPPAPAAGQAVPLWAPLYGASFGAAIKRSFTKYADFTGRASRSEYWWWVLFVFIVGVVLEGLGLALGYAGATTNADGTTTPGPLFAVAGILIVLWFLGTIIPHLALIWRRLHDANLAGPFFFLSFIPFGSIVVLVFTLLPSKPEGARFDRPRP</sequence>
<keyword evidence="1" id="KW-0472">Membrane</keyword>
<feature type="transmembrane region" description="Helical" evidence="1">
    <location>
        <begin position="55"/>
        <end position="80"/>
    </location>
</feature>
<feature type="transmembrane region" description="Helical" evidence="1">
    <location>
        <begin position="15"/>
        <end position="35"/>
    </location>
</feature>
<organism evidence="2 3">
    <name type="scientific">Leifsonia aquatica</name>
    <name type="common">Corynebacterium aquaticum</name>
    <dbReference type="NCBI Taxonomy" id="144185"/>
    <lineage>
        <taxon>Bacteria</taxon>
        <taxon>Bacillati</taxon>
        <taxon>Actinomycetota</taxon>
        <taxon>Actinomycetes</taxon>
        <taxon>Micrococcales</taxon>
        <taxon>Microbacteriaceae</taxon>
        <taxon>Leifsonia</taxon>
    </lineage>
</organism>
<evidence type="ECO:0000256" key="1">
    <source>
        <dbReference type="SAM" id="Phobius"/>
    </source>
</evidence>